<feature type="transmembrane region" description="Helical" evidence="7">
    <location>
        <begin position="153"/>
        <end position="171"/>
    </location>
</feature>
<name>A0A8G2C8E2_9BACT</name>
<evidence type="ECO:0000256" key="2">
    <source>
        <dbReference type="ARBA" id="ARBA00022448"/>
    </source>
</evidence>
<feature type="transmembrane region" description="Helical" evidence="7">
    <location>
        <begin position="12"/>
        <end position="30"/>
    </location>
</feature>
<evidence type="ECO:0000313" key="12">
    <source>
        <dbReference type="Proteomes" id="UP001568358"/>
    </source>
</evidence>
<dbReference type="InterPro" id="IPR020846">
    <property type="entry name" value="MFS_dom"/>
</dbReference>
<comment type="subcellular location">
    <subcellularLocation>
        <location evidence="1">Cell membrane</location>
        <topology evidence="1">Multi-pass membrane protein</topology>
    </subcellularLocation>
</comment>
<feature type="domain" description="Major facilitator superfamily (MFS) profile" evidence="8">
    <location>
        <begin position="19"/>
        <end position="394"/>
    </location>
</feature>
<feature type="transmembrane region" description="Helical" evidence="7">
    <location>
        <begin position="177"/>
        <end position="197"/>
    </location>
</feature>
<evidence type="ECO:0000313" key="11">
    <source>
        <dbReference type="Proteomes" id="UP000184001"/>
    </source>
</evidence>
<proteinExistence type="predicted"/>
<keyword evidence="6 7" id="KW-0472">Membrane</keyword>
<keyword evidence="12" id="KW-1185">Reference proteome</keyword>
<dbReference type="InterPro" id="IPR011701">
    <property type="entry name" value="MFS"/>
</dbReference>
<keyword evidence="5 7" id="KW-1133">Transmembrane helix</keyword>
<feature type="transmembrane region" description="Helical" evidence="7">
    <location>
        <begin position="218"/>
        <end position="238"/>
    </location>
</feature>
<accession>A0A8G2C8E2</accession>
<keyword evidence="3" id="KW-1003">Cell membrane</keyword>
<dbReference type="Gene3D" id="1.20.1250.20">
    <property type="entry name" value="MFS general substrate transporter like domains"/>
    <property type="match status" value="2"/>
</dbReference>
<protein>
    <submittedName>
        <fullName evidence="9 10">Nitrate/nitrite transporter</fullName>
    </submittedName>
</protein>
<feature type="transmembrane region" description="Helical" evidence="7">
    <location>
        <begin position="308"/>
        <end position="328"/>
    </location>
</feature>
<evidence type="ECO:0000259" key="8">
    <source>
        <dbReference type="PROSITE" id="PS50850"/>
    </source>
</evidence>
<dbReference type="GO" id="GO:0022857">
    <property type="term" value="F:transmembrane transporter activity"/>
    <property type="evidence" value="ECO:0007669"/>
    <property type="project" value="InterPro"/>
</dbReference>
<feature type="transmembrane region" description="Helical" evidence="7">
    <location>
        <begin position="340"/>
        <end position="360"/>
    </location>
</feature>
<dbReference type="Proteomes" id="UP000184001">
    <property type="component" value="Unassembled WGS sequence"/>
</dbReference>
<dbReference type="PANTHER" id="PTHR23517">
    <property type="entry name" value="RESISTANCE PROTEIN MDTM, PUTATIVE-RELATED-RELATED"/>
    <property type="match status" value="1"/>
</dbReference>
<dbReference type="InterPro" id="IPR036259">
    <property type="entry name" value="MFS_trans_sf"/>
</dbReference>
<dbReference type="EMBL" id="JBFSOO010000003">
    <property type="protein sequence ID" value="MEZ6852865.1"/>
    <property type="molecule type" value="Genomic_DNA"/>
</dbReference>
<evidence type="ECO:0000313" key="9">
    <source>
        <dbReference type="EMBL" id="MEZ6852865.1"/>
    </source>
</evidence>
<comment type="caution">
    <text evidence="10">The sequence shown here is derived from an EMBL/GenBank/DDBJ whole genome shotgun (WGS) entry which is preliminary data.</text>
</comment>
<evidence type="ECO:0000256" key="6">
    <source>
        <dbReference type="ARBA" id="ARBA00023136"/>
    </source>
</evidence>
<dbReference type="SUPFAM" id="SSF103473">
    <property type="entry name" value="MFS general substrate transporter"/>
    <property type="match status" value="1"/>
</dbReference>
<evidence type="ECO:0000256" key="4">
    <source>
        <dbReference type="ARBA" id="ARBA00022692"/>
    </source>
</evidence>
<dbReference type="PROSITE" id="PS50850">
    <property type="entry name" value="MFS"/>
    <property type="match status" value="1"/>
</dbReference>
<keyword evidence="4 7" id="KW-0812">Transmembrane</keyword>
<organism evidence="10 11">
    <name type="scientific">Halodesulfovibrio aestuarii</name>
    <dbReference type="NCBI Taxonomy" id="126333"/>
    <lineage>
        <taxon>Bacteria</taxon>
        <taxon>Pseudomonadati</taxon>
        <taxon>Thermodesulfobacteriota</taxon>
        <taxon>Desulfovibrionia</taxon>
        <taxon>Desulfovibrionales</taxon>
        <taxon>Desulfovibrionaceae</taxon>
        <taxon>Halodesulfovibrio</taxon>
    </lineage>
</organism>
<gene>
    <name evidence="9" type="ORF">AB2Z07_04845</name>
    <name evidence="10" type="ORF">SAMN05660830_01029</name>
</gene>
<sequence length="394" mass="42924">MPRTTIQHSALPFRSAFPYLCFLALIFYVNSVERALLSPLLVSIQEEFHFSYTLTTSLLVIRSLGFSLSLFANSFLATHFTHRRIITASIFFVGASFTLLSTTTTYLQLQLGLLFFGLSAGLYFPSGMAMLASLVKKEDISKAFSIHELAPNLGFITAPFIVEIMLSFTDWRGTMRYMGIAAMLLAILFALTSKGGYTHGAPPRFSTVKRILTKRNTWIFFTLVGIALTLETAPYYVLPLFLVDQQNMTSAEANNLLAMSRLATPLMALSAGFISTITGVKPLLFSGLLLSAVSLALMATAHGTLLSAAIIAQPLFPAILFPVIFMVFSDFFPPEEQSLVLAITMPFVGFIGSGIMPNFLGYCGDIFSFETGFGILSALTIASIAALFITPASD</sequence>
<dbReference type="Proteomes" id="UP001568358">
    <property type="component" value="Unassembled WGS sequence"/>
</dbReference>
<evidence type="ECO:0000256" key="7">
    <source>
        <dbReference type="SAM" id="Phobius"/>
    </source>
</evidence>
<feature type="transmembrane region" description="Helical" evidence="7">
    <location>
        <begin position="85"/>
        <end position="107"/>
    </location>
</feature>
<dbReference type="InterPro" id="IPR050171">
    <property type="entry name" value="MFS_Transporters"/>
</dbReference>
<dbReference type="RefSeq" id="WP_020002141.1">
    <property type="nucleotide sequence ID" value="NZ_CP192217.1"/>
</dbReference>
<feature type="transmembrane region" description="Helical" evidence="7">
    <location>
        <begin position="50"/>
        <end position="73"/>
    </location>
</feature>
<evidence type="ECO:0000256" key="3">
    <source>
        <dbReference type="ARBA" id="ARBA00022475"/>
    </source>
</evidence>
<evidence type="ECO:0000313" key="10">
    <source>
        <dbReference type="EMBL" id="SHI79808.1"/>
    </source>
</evidence>
<dbReference type="EMBL" id="FQZR01000002">
    <property type="protein sequence ID" value="SHI79808.1"/>
    <property type="molecule type" value="Genomic_DNA"/>
</dbReference>
<feature type="transmembrane region" description="Helical" evidence="7">
    <location>
        <begin position="113"/>
        <end position="132"/>
    </location>
</feature>
<evidence type="ECO:0000256" key="1">
    <source>
        <dbReference type="ARBA" id="ARBA00004651"/>
    </source>
</evidence>
<reference evidence="9 12" key="2">
    <citation type="submission" date="2024-07" db="EMBL/GenBank/DDBJ databases">
        <title>Active virus-host system and metabolic interactions in a Lokiarchaeon culture.</title>
        <authorList>
            <person name="Ponce Toledo R.I."/>
            <person name="Rodrigues Oliveira T."/>
            <person name="Schleper C."/>
        </authorList>
    </citation>
    <scope>NUCLEOTIDE SEQUENCE [LARGE SCALE GENOMIC DNA]</scope>
    <source>
        <strain evidence="9 12">B35</strain>
    </source>
</reference>
<dbReference type="AlphaFoldDB" id="A0A8G2C8E2"/>
<feature type="transmembrane region" description="Helical" evidence="7">
    <location>
        <begin position="366"/>
        <end position="389"/>
    </location>
</feature>
<dbReference type="Pfam" id="PF07690">
    <property type="entry name" value="MFS_1"/>
    <property type="match status" value="1"/>
</dbReference>
<evidence type="ECO:0000256" key="5">
    <source>
        <dbReference type="ARBA" id="ARBA00022989"/>
    </source>
</evidence>
<keyword evidence="2" id="KW-0813">Transport</keyword>
<dbReference type="GO" id="GO:0005886">
    <property type="term" value="C:plasma membrane"/>
    <property type="evidence" value="ECO:0007669"/>
    <property type="project" value="UniProtKB-SubCell"/>
</dbReference>
<reference evidence="10 11" key="1">
    <citation type="submission" date="2016-11" db="EMBL/GenBank/DDBJ databases">
        <authorList>
            <person name="Varghese N."/>
            <person name="Submissions S."/>
        </authorList>
    </citation>
    <scope>NUCLEOTIDE SEQUENCE [LARGE SCALE GENOMIC DNA]</scope>
    <source>
        <strain evidence="10 11">DSM 17919</strain>
    </source>
</reference>